<reference evidence="2 3" key="1">
    <citation type="submission" date="2018-01" db="EMBL/GenBank/DDBJ databases">
        <title>G. obscuriglobus.</title>
        <authorList>
            <person name="Franke J."/>
            <person name="Blomberg W."/>
            <person name="Selmecki A."/>
        </authorList>
    </citation>
    <scope>NUCLEOTIDE SEQUENCE [LARGE SCALE GENOMIC DNA]</scope>
    <source>
        <strain evidence="2 3">DSM 5831</strain>
    </source>
</reference>
<dbReference type="KEGG" id="gog:C1280_27195"/>
<protein>
    <submittedName>
        <fullName evidence="2">Uncharacterized protein</fullName>
    </submittedName>
</protein>
<feature type="region of interest" description="Disordered" evidence="1">
    <location>
        <begin position="58"/>
        <end position="92"/>
    </location>
</feature>
<dbReference type="Proteomes" id="UP000245802">
    <property type="component" value="Chromosome"/>
</dbReference>
<gene>
    <name evidence="2" type="ORF">C1280_27195</name>
</gene>
<evidence type="ECO:0000313" key="2">
    <source>
        <dbReference type="EMBL" id="AWM40327.1"/>
    </source>
</evidence>
<dbReference type="AlphaFoldDB" id="A0A2Z3H9X3"/>
<accession>A0A2Z3H9X3</accession>
<feature type="compositionally biased region" description="Pro residues" evidence="1">
    <location>
        <begin position="75"/>
        <end position="84"/>
    </location>
</feature>
<name>A0A2Z3H9X3_9BACT</name>
<dbReference type="EMBL" id="CP025958">
    <property type="protein sequence ID" value="AWM40327.1"/>
    <property type="molecule type" value="Genomic_DNA"/>
</dbReference>
<evidence type="ECO:0000256" key="1">
    <source>
        <dbReference type="SAM" id="MobiDB-lite"/>
    </source>
</evidence>
<proteinExistence type="predicted"/>
<keyword evidence="3" id="KW-1185">Reference proteome</keyword>
<organism evidence="2 3">
    <name type="scientific">Gemmata obscuriglobus</name>
    <dbReference type="NCBI Taxonomy" id="114"/>
    <lineage>
        <taxon>Bacteria</taxon>
        <taxon>Pseudomonadati</taxon>
        <taxon>Planctomycetota</taxon>
        <taxon>Planctomycetia</taxon>
        <taxon>Gemmatales</taxon>
        <taxon>Gemmataceae</taxon>
        <taxon>Gemmata</taxon>
    </lineage>
</organism>
<evidence type="ECO:0000313" key="3">
    <source>
        <dbReference type="Proteomes" id="UP000245802"/>
    </source>
</evidence>
<sequence length="92" mass="10233">MRGNSVAKLWSEMSDEERVAWYERFGESSTPEEVAALARGILQNPETLAEARRLLAEYDATQGASNPETEAPKPVEVPGPPPPAKTKKRRKR</sequence>